<dbReference type="NCBIfam" id="NF004837">
    <property type="entry name" value="PRK06187.1"/>
    <property type="match status" value="1"/>
</dbReference>
<dbReference type="PANTHER" id="PTHR43201">
    <property type="entry name" value="ACYL-COA SYNTHETASE"/>
    <property type="match status" value="1"/>
</dbReference>
<dbReference type="InterPro" id="IPR000873">
    <property type="entry name" value="AMP-dep_synth/lig_dom"/>
</dbReference>
<proteinExistence type="inferred from homology"/>
<dbReference type="Proteomes" id="UP000581688">
    <property type="component" value="Unassembled WGS sequence"/>
</dbReference>
<dbReference type="InterPro" id="IPR045851">
    <property type="entry name" value="AMP-bd_C_sf"/>
</dbReference>
<dbReference type="SUPFAM" id="SSF56801">
    <property type="entry name" value="Acetyl-CoA synthetase-like"/>
    <property type="match status" value="1"/>
</dbReference>
<organism evidence="5 6">
    <name type="scientific">Salirhabdus euzebyi</name>
    <dbReference type="NCBI Taxonomy" id="394506"/>
    <lineage>
        <taxon>Bacteria</taxon>
        <taxon>Bacillati</taxon>
        <taxon>Bacillota</taxon>
        <taxon>Bacilli</taxon>
        <taxon>Bacillales</taxon>
        <taxon>Bacillaceae</taxon>
        <taxon>Salirhabdus</taxon>
    </lineage>
</organism>
<comment type="similarity">
    <text evidence="1">Belongs to the ATP-dependent AMP-binding enzyme family.</text>
</comment>
<keyword evidence="6" id="KW-1185">Reference proteome</keyword>
<evidence type="ECO:0000259" key="4">
    <source>
        <dbReference type="Pfam" id="PF13193"/>
    </source>
</evidence>
<evidence type="ECO:0000256" key="2">
    <source>
        <dbReference type="ARBA" id="ARBA00022598"/>
    </source>
</evidence>
<dbReference type="InterPro" id="IPR025110">
    <property type="entry name" value="AMP-bd_C"/>
</dbReference>
<dbReference type="Pfam" id="PF13193">
    <property type="entry name" value="AMP-binding_C"/>
    <property type="match status" value="1"/>
</dbReference>
<keyword evidence="2 5" id="KW-0436">Ligase</keyword>
<dbReference type="PANTHER" id="PTHR43201:SF5">
    <property type="entry name" value="MEDIUM-CHAIN ACYL-COA LIGASE ACSF2, MITOCHONDRIAL"/>
    <property type="match status" value="1"/>
</dbReference>
<dbReference type="InterPro" id="IPR020845">
    <property type="entry name" value="AMP-binding_CS"/>
</dbReference>
<dbReference type="InterPro" id="IPR042099">
    <property type="entry name" value="ANL_N_sf"/>
</dbReference>
<sequence>MNQIGYLITRSGRYYKDNIAIIDNEQIYSFKEVNENSNAIARGLLSLGLEKGDRVAVLLKNSANFVFCDFSLAKSGLVRVPINPKLKENEIEYILKDVEAKAIIFDSSFREIIKKIKDSLTHLEYIIQSNTDLNDEQPSLQRWISTRCKKDIIVETNDNDPYQILYTSGTTGKPKGAVISYRSRLETINNVFSDELEIKPHDRMLHVASLAHGSGSKVLPHFIKGAANVFIHKFSPEIFFEVVEKHKINNTFLVPTIIGMLLDYENRFNYNIHSLKNILYSASPMPKEMLKKAIEFFGPVLVQVYALTEAPNPVLVLPKREHLLLEDNDKLLESTGREVTNVQVKIVNDAGEETVEEEVGELVVRGNNVMSGYWKRERDTQETIKDGWLYTGDLGFIDNNGYFYIVGRKKDMIISGGYNVYSREVEDAIYEIAGVKEVAVAGIPDEIWGEAVSAFIVLENDNNLSVEQIKNHCKRCLANYKNPKNITIVAELPKNANGKVDKNKLKEIYQQQI</sequence>
<dbReference type="Pfam" id="PF00501">
    <property type="entry name" value="AMP-binding"/>
    <property type="match status" value="1"/>
</dbReference>
<dbReference type="RefSeq" id="WP_174496967.1">
    <property type="nucleotide sequence ID" value="NZ_CADDWK010000010.1"/>
</dbReference>
<dbReference type="FunFam" id="3.30.300.30:FF:000008">
    <property type="entry name" value="2,3-dihydroxybenzoate-AMP ligase"/>
    <property type="match status" value="1"/>
</dbReference>
<feature type="domain" description="AMP-binding enzyme C-terminal" evidence="4">
    <location>
        <begin position="424"/>
        <end position="499"/>
    </location>
</feature>
<dbReference type="Gene3D" id="3.40.50.12780">
    <property type="entry name" value="N-terminal domain of ligase-like"/>
    <property type="match status" value="1"/>
</dbReference>
<dbReference type="Gene3D" id="3.30.300.30">
    <property type="match status" value="1"/>
</dbReference>
<name>A0A841Q865_9BACI</name>
<feature type="domain" description="AMP-dependent synthetase/ligase" evidence="3">
    <location>
        <begin position="11"/>
        <end position="374"/>
    </location>
</feature>
<comment type="caution">
    <text evidence="5">The sequence shown here is derived from an EMBL/GenBank/DDBJ whole genome shotgun (WGS) entry which is preliminary data.</text>
</comment>
<dbReference type="AlphaFoldDB" id="A0A841Q865"/>
<evidence type="ECO:0000313" key="5">
    <source>
        <dbReference type="EMBL" id="MBB6454575.1"/>
    </source>
</evidence>
<evidence type="ECO:0000313" key="6">
    <source>
        <dbReference type="Proteomes" id="UP000581688"/>
    </source>
</evidence>
<dbReference type="GO" id="GO:0006631">
    <property type="term" value="P:fatty acid metabolic process"/>
    <property type="evidence" value="ECO:0007669"/>
    <property type="project" value="TreeGrafter"/>
</dbReference>
<dbReference type="PROSITE" id="PS00455">
    <property type="entry name" value="AMP_BINDING"/>
    <property type="match status" value="1"/>
</dbReference>
<evidence type="ECO:0000259" key="3">
    <source>
        <dbReference type="Pfam" id="PF00501"/>
    </source>
</evidence>
<reference evidence="5 6" key="1">
    <citation type="submission" date="2020-08" db="EMBL/GenBank/DDBJ databases">
        <title>Genomic Encyclopedia of Type Strains, Phase IV (KMG-IV): sequencing the most valuable type-strain genomes for metagenomic binning, comparative biology and taxonomic classification.</title>
        <authorList>
            <person name="Goeker M."/>
        </authorList>
    </citation>
    <scope>NUCLEOTIDE SEQUENCE [LARGE SCALE GENOMIC DNA]</scope>
    <source>
        <strain evidence="5 6">DSM 19612</strain>
    </source>
</reference>
<gene>
    <name evidence="5" type="ORF">HNQ94_003064</name>
</gene>
<dbReference type="GO" id="GO:0031956">
    <property type="term" value="F:medium-chain fatty acid-CoA ligase activity"/>
    <property type="evidence" value="ECO:0007669"/>
    <property type="project" value="TreeGrafter"/>
</dbReference>
<protein>
    <submittedName>
        <fullName evidence="5">Acyl-CoA synthetase (AMP-forming)/AMP-acid ligase II</fullName>
    </submittedName>
</protein>
<dbReference type="EMBL" id="JACHGH010000010">
    <property type="protein sequence ID" value="MBB6454575.1"/>
    <property type="molecule type" value="Genomic_DNA"/>
</dbReference>
<evidence type="ECO:0000256" key="1">
    <source>
        <dbReference type="ARBA" id="ARBA00006432"/>
    </source>
</evidence>
<accession>A0A841Q865</accession>